<evidence type="ECO:0000259" key="2">
    <source>
        <dbReference type="Pfam" id="PF09323"/>
    </source>
</evidence>
<reference evidence="4 5" key="1">
    <citation type="submission" date="2019-07" db="EMBL/GenBank/DDBJ databases">
        <authorList>
            <person name="Kim J."/>
        </authorList>
    </citation>
    <scope>NUCLEOTIDE SEQUENCE [LARGE SCALE GENOMIC DNA]</scope>
    <source>
        <strain evidence="4 5">JC52</strain>
    </source>
</reference>
<evidence type="ECO:0000313" key="4">
    <source>
        <dbReference type="EMBL" id="TVY06943.1"/>
    </source>
</evidence>
<dbReference type="Proteomes" id="UP000317036">
    <property type="component" value="Unassembled WGS sequence"/>
</dbReference>
<accession>A0A559K4D6</accession>
<keyword evidence="1" id="KW-0472">Membrane</keyword>
<organism evidence="4 5">
    <name type="scientific">Paenibacillus cremeus</name>
    <dbReference type="NCBI Taxonomy" id="2163881"/>
    <lineage>
        <taxon>Bacteria</taxon>
        <taxon>Bacillati</taxon>
        <taxon>Bacillota</taxon>
        <taxon>Bacilli</taxon>
        <taxon>Bacillales</taxon>
        <taxon>Paenibacillaceae</taxon>
        <taxon>Paenibacillus</taxon>
    </lineage>
</organism>
<evidence type="ECO:0000259" key="3">
    <source>
        <dbReference type="Pfam" id="PF21537"/>
    </source>
</evidence>
<dbReference type="OrthoDB" id="9770408at2"/>
<gene>
    <name evidence="4" type="ORF">FPZ49_26665</name>
</gene>
<feature type="transmembrane region" description="Helical" evidence="1">
    <location>
        <begin position="44"/>
        <end position="65"/>
    </location>
</feature>
<dbReference type="InterPro" id="IPR048447">
    <property type="entry name" value="DUF1980_C"/>
</dbReference>
<keyword evidence="5" id="KW-1185">Reference proteome</keyword>
<feature type="domain" description="DUF1980" evidence="2">
    <location>
        <begin position="13"/>
        <end position="122"/>
    </location>
</feature>
<feature type="transmembrane region" description="Helical" evidence="1">
    <location>
        <begin position="86"/>
        <end position="106"/>
    </location>
</feature>
<sequence length="322" mass="35527">MQEDRNYTLHYLLRAGIMVGLSFYISHLVKSERLLYYIAPQMTIYVKIAAILLFLIAAYQVVLAFRSMGGFIAQACGCEHLPSRSTVMNVLIYTMFLCPLLLGFLLPDKVMGSDVASLKGMNLNASTVQKSPPSSAVAESNLPVAGPTAPAPAVVAVASTDKVSDSEDMKLKELFKSDKFTEVYAKLGMQLYKKDTIQVKEQGFMEILTAVDLYMDAFVGKKMEISGFVYREEGMPQNQFVVSRLAMSCCSADASPYGVLVESPIAKEFTKDTWVKLTGVIGKTTHDGNEIMKIDAKSIGKIKASDTPYVYPYTDEFDKLIN</sequence>
<dbReference type="AlphaFoldDB" id="A0A559K4D6"/>
<name>A0A559K4D6_9BACL</name>
<evidence type="ECO:0000256" key="1">
    <source>
        <dbReference type="SAM" id="Phobius"/>
    </source>
</evidence>
<evidence type="ECO:0000313" key="5">
    <source>
        <dbReference type="Proteomes" id="UP000317036"/>
    </source>
</evidence>
<dbReference type="Pfam" id="PF09323">
    <property type="entry name" value="DUF1980"/>
    <property type="match status" value="1"/>
</dbReference>
<dbReference type="PANTHER" id="PTHR40047">
    <property type="entry name" value="UPF0703 PROTEIN YCGQ"/>
    <property type="match status" value="1"/>
</dbReference>
<comment type="caution">
    <text evidence="4">The sequence shown here is derived from an EMBL/GenBank/DDBJ whole genome shotgun (WGS) entry which is preliminary data.</text>
</comment>
<dbReference type="NCBIfam" id="TIGR03943">
    <property type="entry name" value="TIGR03943 family putative permease subunit"/>
    <property type="match status" value="1"/>
</dbReference>
<proteinExistence type="predicted"/>
<keyword evidence="1" id="KW-1133">Transmembrane helix</keyword>
<dbReference type="InterPro" id="IPR015402">
    <property type="entry name" value="DUF1980"/>
</dbReference>
<feature type="domain" description="DUF1980" evidence="3">
    <location>
        <begin position="175"/>
        <end position="312"/>
    </location>
</feature>
<dbReference type="EMBL" id="VNJI01000046">
    <property type="protein sequence ID" value="TVY06943.1"/>
    <property type="molecule type" value="Genomic_DNA"/>
</dbReference>
<dbReference type="Pfam" id="PF21537">
    <property type="entry name" value="DUF1980_C"/>
    <property type="match status" value="1"/>
</dbReference>
<dbReference type="InterPro" id="IPR048493">
    <property type="entry name" value="DUF1980_N"/>
</dbReference>
<keyword evidence="1" id="KW-0812">Transmembrane</keyword>
<protein>
    <submittedName>
        <fullName evidence="4">TIGR03943 family protein</fullName>
    </submittedName>
</protein>
<dbReference type="InterPro" id="IPR052955">
    <property type="entry name" value="UPF0703_membrane_permease"/>
</dbReference>
<dbReference type="RefSeq" id="WP_144852942.1">
    <property type="nucleotide sequence ID" value="NZ_VNJI01000046.1"/>
</dbReference>
<dbReference type="PANTHER" id="PTHR40047:SF1">
    <property type="entry name" value="UPF0703 PROTEIN YCGQ"/>
    <property type="match status" value="1"/>
</dbReference>
<feature type="transmembrane region" description="Helical" evidence="1">
    <location>
        <begin position="12"/>
        <end position="29"/>
    </location>
</feature>